<dbReference type="PANTHER" id="PTHR30383">
    <property type="entry name" value="THIOESTERASE 1/PROTEASE 1/LYSOPHOSPHOLIPASE L1"/>
    <property type="match status" value="1"/>
</dbReference>
<dbReference type="PANTHER" id="PTHR30383:SF5">
    <property type="entry name" value="SGNH HYDROLASE-TYPE ESTERASE DOMAIN-CONTAINING PROTEIN"/>
    <property type="match status" value="1"/>
</dbReference>
<evidence type="ECO:0000313" key="2">
    <source>
        <dbReference type="EMBL" id="HIR57560.1"/>
    </source>
</evidence>
<evidence type="ECO:0000313" key="3">
    <source>
        <dbReference type="Proteomes" id="UP000886785"/>
    </source>
</evidence>
<comment type="caution">
    <text evidence="2">The sequence shown here is derived from an EMBL/GenBank/DDBJ whole genome shotgun (WGS) entry which is preliminary data.</text>
</comment>
<reference evidence="2" key="1">
    <citation type="submission" date="2020-10" db="EMBL/GenBank/DDBJ databases">
        <authorList>
            <person name="Gilroy R."/>
        </authorList>
    </citation>
    <scope>NUCLEOTIDE SEQUENCE</scope>
    <source>
        <strain evidence="2">ChiSjej1B19-7085</strain>
    </source>
</reference>
<sequence>MNPFFKKGTKVLFMGDSVTDCDRDRSDPYGLGNGYPKKVVEIYNSLYPDSGVVFQNRAISGDTTARMLARYDEDLKAIEPDFVSIMIGVNDTWRHFDNGVYTPPEVTEANLEEYLQRIRRDFPEAKIMLMEPLLLPSDPEKLCFREDLDPKIAKIRALGIKYADYFLPTDGLINAAAVTTPATELSADGVHPLEKGHAVIAYHWLKCLHII</sequence>
<dbReference type="Gene3D" id="3.40.50.1110">
    <property type="entry name" value="SGNH hydrolase"/>
    <property type="match status" value="1"/>
</dbReference>
<dbReference type="CDD" id="cd01834">
    <property type="entry name" value="SGNH_hydrolase_like_2"/>
    <property type="match status" value="1"/>
</dbReference>
<gene>
    <name evidence="2" type="ORF">IAA54_07800</name>
</gene>
<evidence type="ECO:0000259" key="1">
    <source>
        <dbReference type="Pfam" id="PF13472"/>
    </source>
</evidence>
<dbReference type="EMBL" id="DVHF01000086">
    <property type="protein sequence ID" value="HIR57560.1"/>
    <property type="molecule type" value="Genomic_DNA"/>
</dbReference>
<dbReference type="GO" id="GO:0004622">
    <property type="term" value="F:phosphatidylcholine lysophospholipase activity"/>
    <property type="evidence" value="ECO:0007669"/>
    <property type="project" value="TreeGrafter"/>
</dbReference>
<reference evidence="2" key="2">
    <citation type="journal article" date="2021" name="PeerJ">
        <title>Extensive microbial diversity within the chicken gut microbiome revealed by metagenomics and culture.</title>
        <authorList>
            <person name="Gilroy R."/>
            <person name="Ravi A."/>
            <person name="Getino M."/>
            <person name="Pursley I."/>
            <person name="Horton D.L."/>
            <person name="Alikhan N.F."/>
            <person name="Baker D."/>
            <person name="Gharbi K."/>
            <person name="Hall N."/>
            <person name="Watson M."/>
            <person name="Adriaenssens E.M."/>
            <person name="Foster-Nyarko E."/>
            <person name="Jarju S."/>
            <person name="Secka A."/>
            <person name="Antonio M."/>
            <person name="Oren A."/>
            <person name="Chaudhuri R.R."/>
            <person name="La Ragione R."/>
            <person name="Hildebrand F."/>
            <person name="Pallen M.J."/>
        </authorList>
    </citation>
    <scope>NUCLEOTIDE SEQUENCE</scope>
    <source>
        <strain evidence="2">ChiSjej1B19-7085</strain>
    </source>
</reference>
<keyword evidence="2" id="KW-0378">Hydrolase</keyword>
<dbReference type="AlphaFoldDB" id="A0A9D1DR96"/>
<dbReference type="InterPro" id="IPR036514">
    <property type="entry name" value="SGNH_hydro_sf"/>
</dbReference>
<dbReference type="Pfam" id="PF13472">
    <property type="entry name" value="Lipase_GDSL_2"/>
    <property type="match status" value="1"/>
</dbReference>
<protein>
    <submittedName>
        <fullName evidence="2">SGNH/GDSL hydrolase family protein</fullName>
    </submittedName>
</protein>
<feature type="domain" description="SGNH hydrolase-type esterase" evidence="1">
    <location>
        <begin position="13"/>
        <end position="199"/>
    </location>
</feature>
<organism evidence="2 3">
    <name type="scientific">Candidatus Gallacutalibacter pullicola</name>
    <dbReference type="NCBI Taxonomy" id="2840830"/>
    <lineage>
        <taxon>Bacteria</taxon>
        <taxon>Bacillati</taxon>
        <taxon>Bacillota</taxon>
        <taxon>Clostridia</taxon>
        <taxon>Eubacteriales</taxon>
        <taxon>Candidatus Gallacutalibacter</taxon>
    </lineage>
</organism>
<dbReference type="Proteomes" id="UP000886785">
    <property type="component" value="Unassembled WGS sequence"/>
</dbReference>
<dbReference type="InterPro" id="IPR013830">
    <property type="entry name" value="SGNH_hydro"/>
</dbReference>
<dbReference type="InterPro" id="IPR051532">
    <property type="entry name" value="Ester_Hydrolysis_Enzymes"/>
</dbReference>
<name>A0A9D1DR96_9FIRM</name>
<proteinExistence type="predicted"/>
<accession>A0A9D1DR96</accession>
<dbReference type="SUPFAM" id="SSF52266">
    <property type="entry name" value="SGNH hydrolase"/>
    <property type="match status" value="1"/>
</dbReference>